<feature type="domain" description="ABC3 transporter permease C-terminal" evidence="8">
    <location>
        <begin position="275"/>
        <end position="387"/>
    </location>
</feature>
<evidence type="ECO:0000259" key="9">
    <source>
        <dbReference type="Pfam" id="PF12704"/>
    </source>
</evidence>
<dbReference type="InterPro" id="IPR050250">
    <property type="entry name" value="Macrolide_Exporter_MacB"/>
</dbReference>
<comment type="subcellular location">
    <subcellularLocation>
        <location evidence="1">Cell membrane</location>
        <topology evidence="1">Multi-pass membrane protein</topology>
    </subcellularLocation>
</comment>
<sequence length="393" mass="42478">MRVGELIRTALKSLLTNRKRSLLTMLGIIIGITSVITIISLGNGVKKVTLKNLQATKTGKQTVTIDYYANDSNDYQAGFDQADLALLKSKNDLGVSNVKIQRVTKEFQITAVIFDTNKNLTATAVKDRPGVRLIAGKIISSYDNSVQNQRLLISKQTALKNFKSIKGALGASILINGLSYTVVGIYANNNESPYDTNLILPQETYFQGQVNDQGNSVQITFSKGSKISKNTEHLVTLLKKKGSHRNKGEYSFTDMGELLSGIGKVISALTYFVSAIAGISLFIAGIGVMNMMYISVSERTQEIGIRLAVGASPRDIMNQFLLEAVLLTTFGGLIGFGLGVGSAWLFSLLLPFKAVTTFGSFILAFSVSTIVGIIFGILPAKQAANKNLIDILK</sequence>
<evidence type="ECO:0000256" key="4">
    <source>
        <dbReference type="ARBA" id="ARBA00022989"/>
    </source>
</evidence>
<feature type="transmembrane region" description="Helical" evidence="7">
    <location>
        <begin position="268"/>
        <end position="289"/>
    </location>
</feature>
<evidence type="ECO:0000313" key="13">
    <source>
        <dbReference type="Proteomes" id="UP000294726"/>
    </source>
</evidence>
<feature type="transmembrane region" description="Helical" evidence="7">
    <location>
        <begin position="320"/>
        <end position="346"/>
    </location>
</feature>
<name>A0A6N4A966_OENOE</name>
<keyword evidence="10" id="KW-0132">Cell division</keyword>
<dbReference type="Proteomes" id="UP000181728">
    <property type="component" value="Unassembled WGS sequence"/>
</dbReference>
<evidence type="ECO:0000256" key="3">
    <source>
        <dbReference type="ARBA" id="ARBA00022692"/>
    </source>
</evidence>
<keyword evidence="4 7" id="KW-1133">Transmembrane helix</keyword>
<dbReference type="AlphaFoldDB" id="A0A6N4A966"/>
<evidence type="ECO:0000256" key="7">
    <source>
        <dbReference type="SAM" id="Phobius"/>
    </source>
</evidence>
<dbReference type="PANTHER" id="PTHR30572:SF4">
    <property type="entry name" value="ABC TRANSPORTER PERMEASE YTRF"/>
    <property type="match status" value="1"/>
</dbReference>
<dbReference type="EMBL" id="LR031358">
    <property type="protein sequence ID" value="VDB97195.1"/>
    <property type="molecule type" value="Genomic_DNA"/>
</dbReference>
<keyword evidence="10" id="KW-0131">Cell cycle</keyword>
<dbReference type="InterPro" id="IPR025857">
    <property type="entry name" value="MacB_PCD"/>
</dbReference>
<protein>
    <submittedName>
        <fullName evidence="11">ABC transporter permease</fullName>
    </submittedName>
    <submittedName>
        <fullName evidence="10">Cell division protein FtsX</fullName>
    </submittedName>
</protein>
<keyword evidence="3 7" id="KW-0812">Transmembrane</keyword>
<dbReference type="Pfam" id="PF12704">
    <property type="entry name" value="MacB_PCD"/>
    <property type="match status" value="1"/>
</dbReference>
<proteinExistence type="inferred from homology"/>
<reference evidence="10 12" key="1">
    <citation type="journal article" date="2016" name="BMC Genomics">
        <title>Consensus pan-genome assembly of the specialised wine bacterium Oenococcus oeni.</title>
        <authorList>
            <person name="Sternes P.R."/>
            <person name="Borneman A.R."/>
        </authorList>
    </citation>
    <scope>NUCLEOTIDE SEQUENCE [LARGE SCALE GENOMIC DNA]</scope>
    <source>
        <strain evidence="10 12">AWRIB661</strain>
    </source>
</reference>
<dbReference type="InterPro" id="IPR003838">
    <property type="entry name" value="ABC3_permease_C"/>
</dbReference>
<evidence type="ECO:0000259" key="8">
    <source>
        <dbReference type="Pfam" id="PF02687"/>
    </source>
</evidence>
<dbReference type="Proteomes" id="UP000294726">
    <property type="component" value="Chromosome"/>
</dbReference>
<dbReference type="GO" id="GO:0051301">
    <property type="term" value="P:cell division"/>
    <property type="evidence" value="ECO:0007669"/>
    <property type="project" value="UniProtKB-KW"/>
</dbReference>
<dbReference type="GO" id="GO:0022857">
    <property type="term" value="F:transmembrane transporter activity"/>
    <property type="evidence" value="ECO:0007669"/>
    <property type="project" value="TreeGrafter"/>
</dbReference>
<dbReference type="EMBL" id="MLOK01000012">
    <property type="protein sequence ID" value="OIM22079.1"/>
    <property type="molecule type" value="Genomic_DNA"/>
</dbReference>
<evidence type="ECO:0000313" key="10">
    <source>
        <dbReference type="EMBL" id="OIM22079.1"/>
    </source>
</evidence>
<keyword evidence="5 7" id="KW-0472">Membrane</keyword>
<evidence type="ECO:0000313" key="11">
    <source>
        <dbReference type="EMBL" id="VDB97195.1"/>
    </source>
</evidence>
<gene>
    <name evidence="10" type="ORF">ATX59_01050</name>
    <name evidence="11" type="ORF">OENI_0199</name>
</gene>
<comment type="similarity">
    <text evidence="6">Belongs to the ABC-4 integral membrane protein family.</text>
</comment>
<feature type="domain" description="MacB-like periplasmic core" evidence="9">
    <location>
        <begin position="21"/>
        <end position="226"/>
    </location>
</feature>
<evidence type="ECO:0000256" key="2">
    <source>
        <dbReference type="ARBA" id="ARBA00022475"/>
    </source>
</evidence>
<evidence type="ECO:0000313" key="12">
    <source>
        <dbReference type="Proteomes" id="UP000181728"/>
    </source>
</evidence>
<evidence type="ECO:0000256" key="6">
    <source>
        <dbReference type="ARBA" id="ARBA00038076"/>
    </source>
</evidence>
<organism evidence="10 12">
    <name type="scientific">Oenococcus oeni</name>
    <name type="common">Leuconostoc oenos</name>
    <dbReference type="NCBI Taxonomy" id="1247"/>
    <lineage>
        <taxon>Bacteria</taxon>
        <taxon>Bacillati</taxon>
        <taxon>Bacillota</taxon>
        <taxon>Bacilli</taxon>
        <taxon>Lactobacillales</taxon>
        <taxon>Lactobacillaceae</taxon>
        <taxon>Oenococcus</taxon>
    </lineage>
</organism>
<dbReference type="GO" id="GO:0005886">
    <property type="term" value="C:plasma membrane"/>
    <property type="evidence" value="ECO:0007669"/>
    <property type="project" value="UniProtKB-SubCell"/>
</dbReference>
<dbReference type="PANTHER" id="PTHR30572">
    <property type="entry name" value="MEMBRANE COMPONENT OF TRANSPORTER-RELATED"/>
    <property type="match status" value="1"/>
</dbReference>
<dbReference type="Pfam" id="PF02687">
    <property type="entry name" value="FtsX"/>
    <property type="match status" value="1"/>
</dbReference>
<evidence type="ECO:0000256" key="5">
    <source>
        <dbReference type="ARBA" id="ARBA00023136"/>
    </source>
</evidence>
<accession>A0A6N4A966</accession>
<feature type="transmembrane region" description="Helical" evidence="7">
    <location>
        <begin position="21"/>
        <end position="42"/>
    </location>
</feature>
<feature type="transmembrane region" description="Helical" evidence="7">
    <location>
        <begin position="358"/>
        <end position="378"/>
    </location>
</feature>
<keyword evidence="2" id="KW-1003">Cell membrane</keyword>
<reference evidence="11 13" key="2">
    <citation type="submission" date="2018-08" db="EMBL/GenBank/DDBJ databases">
        <authorList>
            <person name="Lorentzen P. G. S. M."/>
        </authorList>
    </citation>
    <scope>NUCLEOTIDE SEQUENCE [LARGE SCALE GENOMIC DNA]</scope>
    <source>
        <strain evidence="11 13">CRBO_1381</strain>
    </source>
</reference>
<evidence type="ECO:0000256" key="1">
    <source>
        <dbReference type="ARBA" id="ARBA00004651"/>
    </source>
</evidence>